<reference evidence="2 3" key="1">
    <citation type="journal article" date="2021" name="Genome Biol. Evol.">
        <title>Complete Genome Sequencing of a Novel Gloeobacter Species from a Waterfall Cave in Mexico.</title>
        <authorList>
            <person name="Saw J.H."/>
            <person name="Cardona T."/>
            <person name="Montejano G."/>
        </authorList>
    </citation>
    <scope>NUCLEOTIDE SEQUENCE [LARGE SCALE GENOMIC DNA]</scope>
    <source>
        <strain evidence="2">MG652769</strain>
    </source>
</reference>
<gene>
    <name evidence="2" type="ORF">ISF26_01700</name>
</gene>
<dbReference type="RefSeq" id="WP_256997564.1">
    <property type="nucleotide sequence ID" value="NZ_CP063845.1"/>
</dbReference>
<dbReference type="InterPro" id="IPR041049">
    <property type="entry name" value="DUF5615"/>
</dbReference>
<evidence type="ECO:0000313" key="3">
    <source>
        <dbReference type="Proteomes" id="UP001054846"/>
    </source>
</evidence>
<accession>A0ABY3PTP0</accession>
<evidence type="ECO:0000259" key="1">
    <source>
        <dbReference type="Pfam" id="PF18480"/>
    </source>
</evidence>
<protein>
    <submittedName>
        <fullName evidence="2">DUF5615 family PIN-like protein</fullName>
    </submittedName>
</protein>
<sequence length="115" mass="12790">MSVAFYFDENAEASIASGLRRRGVEVLTVQEDGRSGLSDPQVLDRATELGRVLFTRDDDLLAEARRRQTEGNAFAGVVYAHKLNATVGDCVRDLEMIAEVADAEYFDSRVEYLPM</sequence>
<feature type="domain" description="DUF5615" evidence="1">
    <location>
        <begin position="5"/>
        <end position="82"/>
    </location>
</feature>
<dbReference type="Pfam" id="PF18480">
    <property type="entry name" value="DUF5615"/>
    <property type="match status" value="1"/>
</dbReference>
<dbReference type="EMBL" id="CP063845">
    <property type="protein sequence ID" value="UFP96877.1"/>
    <property type="molecule type" value="Genomic_DNA"/>
</dbReference>
<evidence type="ECO:0000313" key="2">
    <source>
        <dbReference type="EMBL" id="UFP96877.1"/>
    </source>
</evidence>
<proteinExistence type="predicted"/>
<name>A0ABY3PTP0_9CYAN</name>
<dbReference type="Proteomes" id="UP001054846">
    <property type="component" value="Chromosome"/>
</dbReference>
<keyword evidence="3" id="KW-1185">Reference proteome</keyword>
<organism evidence="2 3">
    <name type="scientific">Gloeobacter morelensis MG652769</name>
    <dbReference type="NCBI Taxonomy" id="2781736"/>
    <lineage>
        <taxon>Bacteria</taxon>
        <taxon>Bacillati</taxon>
        <taxon>Cyanobacteriota</taxon>
        <taxon>Cyanophyceae</taxon>
        <taxon>Gloeobacterales</taxon>
        <taxon>Gloeobacteraceae</taxon>
        <taxon>Gloeobacter</taxon>
        <taxon>Gloeobacter morelensis</taxon>
    </lineage>
</organism>